<dbReference type="EMBL" id="BTGC01000008">
    <property type="protein sequence ID" value="GMM52240.1"/>
    <property type="molecule type" value="Genomic_DNA"/>
</dbReference>
<organism evidence="8 9">
    <name type="scientific">Starmerella bacillaris</name>
    <name type="common">Yeast</name>
    <name type="synonym">Candida zemplinina</name>
    <dbReference type="NCBI Taxonomy" id="1247836"/>
    <lineage>
        <taxon>Eukaryota</taxon>
        <taxon>Fungi</taxon>
        <taxon>Dikarya</taxon>
        <taxon>Ascomycota</taxon>
        <taxon>Saccharomycotina</taxon>
        <taxon>Dipodascomycetes</taxon>
        <taxon>Dipodascales</taxon>
        <taxon>Trichomonascaceae</taxon>
        <taxon>Starmerella</taxon>
    </lineage>
</organism>
<dbReference type="Proteomes" id="UP001362899">
    <property type="component" value="Unassembled WGS sequence"/>
</dbReference>
<keyword evidence="6" id="KW-0472">Membrane</keyword>
<evidence type="ECO:0000256" key="5">
    <source>
        <dbReference type="ARBA" id="ARBA00022989"/>
    </source>
</evidence>
<keyword evidence="4" id="KW-0735">Signal-anchor</keyword>
<evidence type="ECO:0000256" key="4">
    <source>
        <dbReference type="ARBA" id="ARBA00022968"/>
    </source>
</evidence>
<keyword evidence="7" id="KW-0732">Signal</keyword>
<gene>
    <name evidence="8" type="ORF">DASB73_032030</name>
</gene>
<evidence type="ECO:0000313" key="8">
    <source>
        <dbReference type="EMBL" id="GMM52240.1"/>
    </source>
</evidence>
<feature type="chain" id="PRO_5043820374" description="Apple domain-containing protein" evidence="7">
    <location>
        <begin position="26"/>
        <end position="488"/>
    </location>
</feature>
<comment type="caution">
    <text evidence="8">The sequence shown here is derived from an EMBL/GenBank/DDBJ whole genome shotgun (WGS) entry which is preliminary data.</text>
</comment>
<keyword evidence="5" id="KW-1133">Transmembrane helix</keyword>
<evidence type="ECO:0000256" key="2">
    <source>
        <dbReference type="ARBA" id="ARBA00006462"/>
    </source>
</evidence>
<sequence length="488" mass="55732">MRRGTRKLLALLLVIVSGVYFLAHTGRVQAPSFIDTEKTQKYAAQFVSPKAFSSSEDSRLGNKAFVTIVTNTGDMEKRLSVHIARTFGWFPNNAVYSDEDAVVLGYPVTNIMRYLPEESFSLPGLKNFLVRHRAISEQWSWEGVPIIVDAENANESYNHFKIIPALAHSWVTDKYRNWYVLLTDETFILPATLATIVEGKDPEEVHYLGRTHRDSEYAFGGAGIVLSRGAMKKLFGDTNLEANNAIKESVKVAAETDNGDKVLYEMLKKAAGTTIGRELQSNVYTGIFQGTSVNKFFSSFDHWCETVGTFYKSDPLEYDMLADWYNSLKSEKGSNYRPTYYDFYERFTMPLVAIERPDWILETDNEADTHFISFEESSEKDCINECRSLTNCYQWSFTENKGCTLFKNVLSRGKAYNDHWEGYQPEHASICGYMYDRIDIGRKEGKYSCDNPESEEGTLVRQLSFGRFPLDLQDFDGSTYDNVFNMDM</sequence>
<feature type="signal peptide" evidence="7">
    <location>
        <begin position="1"/>
        <end position="25"/>
    </location>
</feature>
<evidence type="ECO:0000256" key="6">
    <source>
        <dbReference type="ARBA" id="ARBA00023136"/>
    </source>
</evidence>
<accession>A0AAV5RL18</accession>
<dbReference type="GO" id="GO:0016020">
    <property type="term" value="C:membrane"/>
    <property type="evidence" value="ECO:0007669"/>
    <property type="project" value="UniProtKB-SubCell"/>
</dbReference>
<evidence type="ECO:0000256" key="1">
    <source>
        <dbReference type="ARBA" id="ARBA00004606"/>
    </source>
</evidence>
<evidence type="ECO:0000256" key="7">
    <source>
        <dbReference type="SAM" id="SignalP"/>
    </source>
</evidence>
<dbReference type="Gene3D" id="3.90.550.50">
    <property type="match status" value="1"/>
</dbReference>
<evidence type="ECO:0000313" key="9">
    <source>
        <dbReference type="Proteomes" id="UP001362899"/>
    </source>
</evidence>
<evidence type="ECO:0008006" key="10">
    <source>
        <dbReference type="Google" id="ProtNLM"/>
    </source>
</evidence>
<keyword evidence="9" id="KW-1185">Reference proteome</keyword>
<dbReference type="AlphaFoldDB" id="A0AAV5RL18"/>
<proteinExistence type="inferred from homology"/>
<dbReference type="PANTHER" id="PTHR23033">
    <property type="entry name" value="BETA1,3-GALACTOSYLTRANSFERASE"/>
    <property type="match status" value="1"/>
</dbReference>
<comment type="subcellular location">
    <subcellularLocation>
        <location evidence="1">Membrane</location>
        <topology evidence="1">Single-pass type II membrane protein</topology>
    </subcellularLocation>
</comment>
<dbReference type="InterPro" id="IPR026050">
    <property type="entry name" value="C1GALT1/C1GALT1_chp1"/>
</dbReference>
<comment type="similarity">
    <text evidence="2">Belongs to the glycosyltransferase 31 family. Beta3-Gal-T subfamily.</text>
</comment>
<protein>
    <recommendedName>
        <fullName evidence="10">Apple domain-containing protein</fullName>
    </recommendedName>
</protein>
<keyword evidence="3" id="KW-0812">Transmembrane</keyword>
<name>A0AAV5RL18_STABA</name>
<reference evidence="8 9" key="1">
    <citation type="journal article" date="2023" name="Elife">
        <title>Identification of key yeast species and microbe-microbe interactions impacting larval growth of Drosophila in the wild.</title>
        <authorList>
            <person name="Mure A."/>
            <person name="Sugiura Y."/>
            <person name="Maeda R."/>
            <person name="Honda K."/>
            <person name="Sakurai N."/>
            <person name="Takahashi Y."/>
            <person name="Watada M."/>
            <person name="Katoh T."/>
            <person name="Gotoh A."/>
            <person name="Gotoh Y."/>
            <person name="Taniguchi I."/>
            <person name="Nakamura K."/>
            <person name="Hayashi T."/>
            <person name="Katayama T."/>
            <person name="Uemura T."/>
            <person name="Hattori Y."/>
        </authorList>
    </citation>
    <scope>NUCLEOTIDE SEQUENCE [LARGE SCALE GENOMIC DNA]</scope>
    <source>
        <strain evidence="8 9">SB-73</strain>
    </source>
</reference>
<evidence type="ECO:0000256" key="3">
    <source>
        <dbReference type="ARBA" id="ARBA00022692"/>
    </source>
</evidence>